<name>A0A975GLA8_9BACT</name>
<dbReference type="GO" id="GO:0004146">
    <property type="term" value="F:dihydrofolate reductase activity"/>
    <property type="evidence" value="ECO:0007669"/>
    <property type="project" value="InterPro"/>
</dbReference>
<dbReference type="InterPro" id="IPR050765">
    <property type="entry name" value="Riboflavin_Biosynth_HTPR"/>
</dbReference>
<evidence type="ECO:0000259" key="1">
    <source>
        <dbReference type="PROSITE" id="PS51330"/>
    </source>
</evidence>
<dbReference type="GO" id="GO:0046654">
    <property type="term" value="P:tetrahydrofolate biosynthetic process"/>
    <property type="evidence" value="ECO:0007669"/>
    <property type="project" value="InterPro"/>
</dbReference>
<keyword evidence="3" id="KW-1185">Reference proteome</keyword>
<evidence type="ECO:0000313" key="3">
    <source>
        <dbReference type="Proteomes" id="UP000663722"/>
    </source>
</evidence>
<dbReference type="PANTHER" id="PTHR38011">
    <property type="entry name" value="DIHYDROFOLATE REDUCTASE FAMILY PROTEIN (AFU_ORTHOLOGUE AFUA_8G06820)"/>
    <property type="match status" value="1"/>
</dbReference>
<protein>
    <submittedName>
        <fullName evidence="2">Dihydrofolate reductase family protein</fullName>
    </submittedName>
</protein>
<organism evidence="2 3">
    <name type="scientific">Desulfonema magnum</name>
    <dbReference type="NCBI Taxonomy" id="45655"/>
    <lineage>
        <taxon>Bacteria</taxon>
        <taxon>Pseudomonadati</taxon>
        <taxon>Thermodesulfobacteriota</taxon>
        <taxon>Desulfobacteria</taxon>
        <taxon>Desulfobacterales</taxon>
        <taxon>Desulfococcaceae</taxon>
        <taxon>Desulfonema</taxon>
    </lineage>
</organism>
<dbReference type="GO" id="GO:0009231">
    <property type="term" value="P:riboflavin biosynthetic process"/>
    <property type="evidence" value="ECO:0007669"/>
    <property type="project" value="InterPro"/>
</dbReference>
<dbReference type="InterPro" id="IPR024072">
    <property type="entry name" value="DHFR-like_dom_sf"/>
</dbReference>
<dbReference type="GO" id="GO:0008703">
    <property type="term" value="F:5-amino-6-(5-phosphoribosylamino)uracil reductase activity"/>
    <property type="evidence" value="ECO:0007669"/>
    <property type="project" value="InterPro"/>
</dbReference>
<dbReference type="Gene3D" id="3.40.430.10">
    <property type="entry name" value="Dihydrofolate Reductase, subunit A"/>
    <property type="match status" value="1"/>
</dbReference>
<dbReference type="KEGG" id="dmm:dnm_016570"/>
<reference evidence="2" key="1">
    <citation type="journal article" date="2021" name="Microb. Physiol.">
        <title>Proteogenomic Insights into the Physiology of Marine, Sulfate-Reducing, Filamentous Desulfonema limicola and Desulfonema magnum.</title>
        <authorList>
            <person name="Schnaars V."/>
            <person name="Wohlbrand L."/>
            <person name="Scheve S."/>
            <person name="Hinrichs C."/>
            <person name="Reinhardt R."/>
            <person name="Rabus R."/>
        </authorList>
    </citation>
    <scope>NUCLEOTIDE SEQUENCE</scope>
    <source>
        <strain evidence="2">4be13</strain>
    </source>
</reference>
<dbReference type="Pfam" id="PF01872">
    <property type="entry name" value="RibD_C"/>
    <property type="match status" value="1"/>
</dbReference>
<dbReference type="InterPro" id="IPR002734">
    <property type="entry name" value="RibDG_C"/>
</dbReference>
<dbReference type="Proteomes" id="UP000663722">
    <property type="component" value="Chromosome"/>
</dbReference>
<proteinExistence type="predicted"/>
<dbReference type="PROSITE" id="PS51330">
    <property type="entry name" value="DHFR_2"/>
    <property type="match status" value="1"/>
</dbReference>
<sequence>MKVTLLMAMTLDGKIGKSHDHFPDWTGKADKTLFVRLTKKAGVIIMGSKTFDTIGRPLPNRKNIILTRDKHRKSEWENLIFTDETPEKILDNLEKEGFSEVILAGGALVNALFAEENLIDEIVVTISPKIFGSGLSLFTEEISMELELREVERLNQNAVCLKYNVLK</sequence>
<evidence type="ECO:0000313" key="2">
    <source>
        <dbReference type="EMBL" id="QTA85646.1"/>
    </source>
</evidence>
<dbReference type="RefSeq" id="WP_207681617.1">
    <property type="nucleotide sequence ID" value="NZ_CP061800.1"/>
</dbReference>
<accession>A0A975GLA8</accession>
<dbReference type="InterPro" id="IPR001796">
    <property type="entry name" value="DHFR_dom"/>
</dbReference>
<dbReference type="EMBL" id="CP061800">
    <property type="protein sequence ID" value="QTA85646.1"/>
    <property type="molecule type" value="Genomic_DNA"/>
</dbReference>
<feature type="domain" description="DHFR" evidence="1">
    <location>
        <begin position="2"/>
        <end position="167"/>
    </location>
</feature>
<gene>
    <name evidence="2" type="ORF">dnm_016570</name>
</gene>
<dbReference type="AlphaFoldDB" id="A0A975GLA8"/>
<dbReference type="SUPFAM" id="SSF53597">
    <property type="entry name" value="Dihydrofolate reductase-like"/>
    <property type="match status" value="1"/>
</dbReference>